<evidence type="ECO:0000256" key="3">
    <source>
        <dbReference type="ARBA" id="ARBA00022898"/>
    </source>
</evidence>
<feature type="binding site" evidence="5 7">
    <location>
        <position position="569"/>
    </location>
    <ligand>
        <name>substrate</name>
    </ligand>
</feature>
<accession>E4RY60</accession>
<dbReference type="NCBIfam" id="TIGR00492">
    <property type="entry name" value="alr"/>
    <property type="match status" value="1"/>
</dbReference>
<dbReference type="SUPFAM" id="SSF53623">
    <property type="entry name" value="MurD-like peptide ligases, catalytic domain"/>
    <property type="match status" value="1"/>
</dbReference>
<dbReference type="HOGENOM" id="CLU_372082_0_0_10"/>
<organism evidence="9 10">
    <name type="scientific">Leadbetterella byssophila (strain DSM 17132 / JCM 16389 / KACC 11308 / NBRC 106382 / 4M15)</name>
    <dbReference type="NCBI Taxonomy" id="649349"/>
    <lineage>
        <taxon>Bacteria</taxon>
        <taxon>Pseudomonadati</taxon>
        <taxon>Bacteroidota</taxon>
        <taxon>Cytophagia</taxon>
        <taxon>Cytophagales</taxon>
        <taxon>Leadbetterellaceae</taxon>
        <taxon>Leadbetterella</taxon>
    </lineage>
</organism>
<dbReference type="Gene3D" id="3.40.1390.10">
    <property type="entry name" value="MurE/MurF, N-terminal domain"/>
    <property type="match status" value="1"/>
</dbReference>
<dbReference type="FunFam" id="3.20.20.10:FF:000002">
    <property type="entry name" value="Alanine racemase"/>
    <property type="match status" value="1"/>
</dbReference>
<dbReference type="KEGG" id="lby:Lbys_1563"/>
<evidence type="ECO:0000256" key="4">
    <source>
        <dbReference type="ARBA" id="ARBA00023235"/>
    </source>
</evidence>
<dbReference type="PANTHER" id="PTHR30511">
    <property type="entry name" value="ALANINE RACEMASE"/>
    <property type="match status" value="1"/>
</dbReference>
<feature type="modified residue" description="N6-(pyridoxal phosphate)lysine" evidence="5 6">
    <location>
        <position position="471"/>
    </location>
</feature>
<comment type="similarity">
    <text evidence="5">Belongs to the alanine racemase family.</text>
</comment>
<dbReference type="GO" id="GO:0016881">
    <property type="term" value="F:acid-amino acid ligase activity"/>
    <property type="evidence" value="ECO:0007669"/>
    <property type="project" value="InterPro"/>
</dbReference>
<dbReference type="SUPFAM" id="SSF53244">
    <property type="entry name" value="MurD-like peptide ligases, peptide-binding domain"/>
    <property type="match status" value="1"/>
</dbReference>
<feature type="domain" description="Alanine racemase C-terminal" evidence="8">
    <location>
        <begin position="676"/>
        <end position="800"/>
    </location>
</feature>
<protein>
    <recommendedName>
        <fullName evidence="5">Alanine racemase</fullName>
        <ecNumber evidence="5">5.1.1.1</ecNumber>
    </recommendedName>
</protein>
<evidence type="ECO:0000256" key="1">
    <source>
        <dbReference type="ARBA" id="ARBA00000316"/>
    </source>
</evidence>
<evidence type="ECO:0000256" key="2">
    <source>
        <dbReference type="ARBA" id="ARBA00001933"/>
    </source>
</evidence>
<dbReference type="Pfam" id="PF01168">
    <property type="entry name" value="Ala_racemase_N"/>
    <property type="match status" value="1"/>
</dbReference>
<feature type="active site" description="Proton acceptor; specific for L-alanine" evidence="5">
    <location>
        <position position="697"/>
    </location>
</feature>
<dbReference type="InterPro" id="IPR029066">
    <property type="entry name" value="PLP-binding_barrel"/>
</dbReference>
<reference key="1">
    <citation type="submission" date="2010-11" db="EMBL/GenBank/DDBJ databases">
        <title>The complete genome of Leadbetterella byssophila DSM 17132.</title>
        <authorList>
            <consortium name="US DOE Joint Genome Institute (JGI-PGF)"/>
            <person name="Lucas S."/>
            <person name="Copeland A."/>
            <person name="Lapidus A."/>
            <person name="Glavina del Rio T."/>
            <person name="Dalin E."/>
            <person name="Tice H."/>
            <person name="Bruce D."/>
            <person name="Goodwin L."/>
            <person name="Pitluck S."/>
            <person name="Kyrpides N."/>
            <person name="Mavromatis K."/>
            <person name="Ivanova N."/>
            <person name="Teshima H."/>
            <person name="Brettin T."/>
            <person name="Detter J.C."/>
            <person name="Han C."/>
            <person name="Tapia R."/>
            <person name="Land M."/>
            <person name="Hauser L."/>
            <person name="Markowitz V."/>
            <person name="Cheng J.-F."/>
            <person name="Hugenholtz P."/>
            <person name="Woyke T."/>
            <person name="Wu D."/>
            <person name="Tindall B."/>
            <person name="Pomrenke H.G."/>
            <person name="Brambilla E."/>
            <person name="Klenk H.-P."/>
            <person name="Eisen J.A."/>
        </authorList>
    </citation>
    <scope>NUCLEOTIDE SEQUENCE [LARGE SCALE GENOMIC DNA]</scope>
    <source>
        <strain>DSM 17132</strain>
    </source>
</reference>
<evidence type="ECO:0000259" key="8">
    <source>
        <dbReference type="SMART" id="SM01005"/>
    </source>
</evidence>
<dbReference type="InterPro" id="IPR011079">
    <property type="entry name" value="Ala_racemase_C"/>
</dbReference>
<dbReference type="GO" id="GO:0030632">
    <property type="term" value="P:D-alanine biosynthetic process"/>
    <property type="evidence" value="ECO:0007669"/>
    <property type="project" value="UniProtKB-UniRule"/>
</dbReference>
<dbReference type="CDD" id="cd00430">
    <property type="entry name" value="PLPDE_III_AR"/>
    <property type="match status" value="1"/>
</dbReference>
<dbReference type="RefSeq" id="WP_013408320.1">
    <property type="nucleotide sequence ID" value="NC_014655.1"/>
</dbReference>
<feature type="binding site" evidence="5 7">
    <location>
        <position position="746"/>
    </location>
    <ligand>
        <name>substrate</name>
    </ligand>
</feature>
<dbReference type="HAMAP" id="MF_01201">
    <property type="entry name" value="Ala_racemase"/>
    <property type="match status" value="1"/>
</dbReference>
<dbReference type="Pfam" id="PF00842">
    <property type="entry name" value="Ala_racemase_C"/>
    <property type="match status" value="1"/>
</dbReference>
<dbReference type="GO" id="GO:0005829">
    <property type="term" value="C:cytosol"/>
    <property type="evidence" value="ECO:0007669"/>
    <property type="project" value="TreeGrafter"/>
</dbReference>
<dbReference type="AlphaFoldDB" id="E4RY60"/>
<dbReference type="Proteomes" id="UP000007435">
    <property type="component" value="Chromosome"/>
</dbReference>
<dbReference type="InterPro" id="IPR036565">
    <property type="entry name" value="Mur-like_cat_sf"/>
</dbReference>
<comment type="catalytic activity">
    <reaction evidence="1 5">
        <text>L-alanine = D-alanine</text>
        <dbReference type="Rhea" id="RHEA:20249"/>
        <dbReference type="ChEBI" id="CHEBI:57416"/>
        <dbReference type="ChEBI" id="CHEBI:57972"/>
        <dbReference type="EC" id="5.1.1.1"/>
    </reaction>
</comment>
<dbReference type="GO" id="GO:0030170">
    <property type="term" value="F:pyridoxal phosphate binding"/>
    <property type="evidence" value="ECO:0007669"/>
    <property type="project" value="UniProtKB-UniRule"/>
</dbReference>
<dbReference type="Gene3D" id="3.90.190.20">
    <property type="entry name" value="Mur ligase, C-terminal domain"/>
    <property type="match status" value="1"/>
</dbReference>
<keyword evidence="9" id="KW-0436">Ligase</keyword>
<dbReference type="SUPFAM" id="SSF51419">
    <property type="entry name" value="PLP-binding barrel"/>
    <property type="match status" value="1"/>
</dbReference>
<evidence type="ECO:0000256" key="5">
    <source>
        <dbReference type="HAMAP-Rule" id="MF_01201"/>
    </source>
</evidence>
<keyword evidence="10" id="KW-1185">Reference proteome</keyword>
<dbReference type="Pfam" id="PF01225">
    <property type="entry name" value="Mur_ligase"/>
    <property type="match status" value="1"/>
</dbReference>
<dbReference type="NCBIfam" id="NF008897">
    <property type="entry name" value="PRK11930.1"/>
    <property type="match status" value="1"/>
</dbReference>
<dbReference type="SUPFAM" id="SSF50621">
    <property type="entry name" value="Alanine racemase C-terminal domain-like"/>
    <property type="match status" value="1"/>
</dbReference>
<gene>
    <name evidence="9" type="ordered locus">Lbys_1563</name>
</gene>
<dbReference type="InterPro" id="IPR000821">
    <property type="entry name" value="Ala_racemase"/>
</dbReference>
<keyword evidence="4 5" id="KW-0413">Isomerase</keyword>
<dbReference type="Gene3D" id="3.20.20.10">
    <property type="entry name" value="Alanine racemase"/>
    <property type="match status" value="1"/>
</dbReference>
<comment type="function">
    <text evidence="5">Catalyzes the interconversion of L-alanine and D-alanine. May also act on other amino acids.</text>
</comment>
<dbReference type="OrthoDB" id="9801978at2"/>
<comment type="pathway">
    <text evidence="5">Amino-acid biosynthesis; D-alanine biosynthesis; D-alanine from L-alanine: step 1/1.</text>
</comment>
<keyword evidence="3 5" id="KW-0663">Pyridoxal phosphate</keyword>
<dbReference type="InterPro" id="IPR000713">
    <property type="entry name" value="Mur_ligase_N"/>
</dbReference>
<dbReference type="SUPFAM" id="SSF63418">
    <property type="entry name" value="MurE/MurF N-terminal domain"/>
    <property type="match status" value="1"/>
</dbReference>
<evidence type="ECO:0000313" key="9">
    <source>
        <dbReference type="EMBL" id="ADQ17271.1"/>
    </source>
</evidence>
<dbReference type="eggNOG" id="COG0770">
    <property type="taxonomic scope" value="Bacteria"/>
</dbReference>
<comment type="cofactor">
    <cofactor evidence="2 5 6">
        <name>pyridoxal 5'-phosphate</name>
        <dbReference type="ChEBI" id="CHEBI:597326"/>
    </cofactor>
</comment>
<dbReference type="GO" id="GO:0008784">
    <property type="term" value="F:alanine racemase activity"/>
    <property type="evidence" value="ECO:0007669"/>
    <property type="project" value="UniProtKB-UniRule"/>
</dbReference>
<dbReference type="EMBL" id="CP002305">
    <property type="protein sequence ID" value="ADQ17271.1"/>
    <property type="molecule type" value="Genomic_DNA"/>
</dbReference>
<evidence type="ECO:0000313" key="10">
    <source>
        <dbReference type="Proteomes" id="UP000007435"/>
    </source>
</evidence>
<dbReference type="EC" id="5.1.1.1" evidence="5"/>
<dbReference type="Gene3D" id="3.40.1190.10">
    <property type="entry name" value="Mur-like, catalytic domain"/>
    <property type="match status" value="1"/>
</dbReference>
<feature type="active site" description="Proton acceptor; specific for D-alanine" evidence="5">
    <location>
        <position position="471"/>
    </location>
</feature>
<evidence type="ECO:0000256" key="7">
    <source>
        <dbReference type="PIRSR" id="PIRSR600821-52"/>
    </source>
</evidence>
<dbReference type="STRING" id="649349.Lbys_1563"/>
<dbReference type="InterPro" id="IPR036615">
    <property type="entry name" value="Mur_ligase_C_dom_sf"/>
</dbReference>
<dbReference type="PANTHER" id="PTHR30511:SF0">
    <property type="entry name" value="ALANINE RACEMASE, CATABOLIC-RELATED"/>
    <property type="match status" value="1"/>
</dbReference>
<reference evidence="9 10" key="2">
    <citation type="journal article" date="2011" name="Stand. Genomic Sci.">
        <title>Complete genome sequence of Leadbetterella byssophila type strain (4M15).</title>
        <authorList>
            <person name="Abt B."/>
            <person name="Teshima H."/>
            <person name="Lucas S."/>
            <person name="Lapidus A."/>
            <person name="Del Rio T.G."/>
            <person name="Nolan M."/>
            <person name="Tice H."/>
            <person name="Cheng J.F."/>
            <person name="Pitluck S."/>
            <person name="Liolios K."/>
            <person name="Pagani I."/>
            <person name="Ivanova N."/>
            <person name="Mavromatis K."/>
            <person name="Pati A."/>
            <person name="Tapia R."/>
            <person name="Han C."/>
            <person name="Goodwin L."/>
            <person name="Chen A."/>
            <person name="Palaniappan K."/>
            <person name="Land M."/>
            <person name="Hauser L."/>
            <person name="Chang Y.J."/>
            <person name="Jeffries C.D."/>
            <person name="Rohde M."/>
            <person name="Goker M."/>
            <person name="Tindall B.J."/>
            <person name="Detter J.C."/>
            <person name="Woyke T."/>
            <person name="Bristow J."/>
            <person name="Eisen J.A."/>
            <person name="Markowitz V."/>
            <person name="Hugenholtz P."/>
            <person name="Klenk H.P."/>
            <person name="Kyrpides N.C."/>
        </authorList>
    </citation>
    <scope>NUCLEOTIDE SEQUENCE [LARGE SCALE GENOMIC DNA]</scope>
    <source>
        <strain evidence="10">DSM 17132 / JCM 16389 / KACC 11308 / NBRC 106382 / 4M15</strain>
    </source>
</reference>
<dbReference type="InterPro" id="IPR035911">
    <property type="entry name" value="MurE/MurF_N"/>
</dbReference>
<name>E4RY60_LEAB4</name>
<dbReference type="GO" id="GO:0005524">
    <property type="term" value="F:ATP binding"/>
    <property type="evidence" value="ECO:0007669"/>
    <property type="project" value="InterPro"/>
</dbReference>
<dbReference type="InterPro" id="IPR001608">
    <property type="entry name" value="Ala_racemase_N"/>
</dbReference>
<dbReference type="Gene3D" id="2.40.37.10">
    <property type="entry name" value="Lyase, Ornithine Decarboxylase, Chain A, domain 1"/>
    <property type="match status" value="1"/>
</dbReference>
<dbReference type="SMART" id="SM01005">
    <property type="entry name" value="Ala_racemase_C"/>
    <property type="match status" value="1"/>
</dbReference>
<dbReference type="InterPro" id="IPR013221">
    <property type="entry name" value="Mur_ligase_cen"/>
</dbReference>
<sequence>MWVSELDPEAKVALTDSRFLSKPDSSIFFAIKGERHDGHQFIPELYDKGIREFVVEKRAFNEKLKGILEKEEVKALLVDSSILTLQEMAGKNRQKYDHPVIGITGSNGKTIVKEWLNALLDKDFDIVKSPRSYNSQIGVALSVWEMSSRYQLGIFEAGISLPGEMKALQKIIQPTIGVFTNIGSSHSEGFESDRQKIREKLQLFVKSETLIYCRDYSEIEEEVNAFLLEQNPNLKIVSWSKADVEVKDGKAYFLWKGEKYELPFIDAASVENLVHCILAALSVKEDWDVRRLRFLNPVEMRLELKEGREDNYIIDDTYNNDLGGLKMALQFMSQAHTLRGKVLILSDMFQTGLEGESLSRVMQDLIAPQGLNTFIGVGEHWKKYPIHLSGVETQYYDDTKALLTSGALERIKSSLILVKGARIFAFEKIVEKLIKRNHGTVLEINLDAITHNLNYYRRQLGSSTKIMVMVKAFAYGSGNEVAAWLQYHRVDYLTVAFPDEGVALRENGISLPIMVMNSDPDSYSTIFEYGLEPEIYSFRVLEAYLKAKENWKPDELTKIHLKIDTGMHRLGFLEKEVPPLLKALEDHPKVQVASIFSHLVGADEAKHDAFSKEQIACYERASSAIINGLGYSPIRHICNTAGIIRFPEARYDMSRLGIGLYGVASSGLEQKDLQTVATLKTTISQIKVLDPKETVGYGRYGVLNRESKIATIAIGYADGYDRGFGRGNAFVLVHGKACPTMGSICMDMCMIDVTDVDCKEGDEVIVFGENPSLTELAEKINTIPYEILTGISSRVKRVFYHA</sequence>
<proteinExistence type="inferred from homology"/>
<dbReference type="PRINTS" id="PR00992">
    <property type="entry name" value="ALARACEMASE"/>
</dbReference>
<dbReference type="eggNOG" id="COG0787">
    <property type="taxonomic scope" value="Bacteria"/>
</dbReference>
<evidence type="ECO:0000256" key="6">
    <source>
        <dbReference type="PIRSR" id="PIRSR600821-50"/>
    </source>
</evidence>
<dbReference type="Pfam" id="PF08245">
    <property type="entry name" value="Mur_ligase_M"/>
    <property type="match status" value="1"/>
</dbReference>
<dbReference type="UniPathway" id="UPA00042">
    <property type="reaction ID" value="UER00497"/>
</dbReference>
<dbReference type="InterPro" id="IPR009006">
    <property type="entry name" value="Ala_racemase/Decarboxylase_C"/>
</dbReference>